<dbReference type="GO" id="GO:0005829">
    <property type="term" value="C:cytosol"/>
    <property type="evidence" value="ECO:0007669"/>
    <property type="project" value="TreeGrafter"/>
</dbReference>
<dbReference type="InterPro" id="IPR011576">
    <property type="entry name" value="Pyridox_Oxase_N"/>
</dbReference>
<accession>A0A0B8NJZ1</accession>
<organism evidence="4 5">
    <name type="scientific">Nocardia seriolae</name>
    <dbReference type="NCBI Taxonomy" id="37332"/>
    <lineage>
        <taxon>Bacteria</taxon>
        <taxon>Bacillati</taxon>
        <taxon>Actinomycetota</taxon>
        <taxon>Actinomycetes</taxon>
        <taxon>Mycobacteriales</taxon>
        <taxon>Nocardiaceae</taxon>
        <taxon>Nocardia</taxon>
    </lineage>
</organism>
<dbReference type="GO" id="GO:0070967">
    <property type="term" value="F:coenzyme F420 binding"/>
    <property type="evidence" value="ECO:0007669"/>
    <property type="project" value="TreeGrafter"/>
</dbReference>
<dbReference type="KEGG" id="nsr:NS506_04878"/>
<dbReference type="SUPFAM" id="SSF50475">
    <property type="entry name" value="FMN-binding split barrel"/>
    <property type="match status" value="1"/>
</dbReference>
<reference evidence="3 6" key="3">
    <citation type="submission" date="2016-10" db="EMBL/GenBank/DDBJ databases">
        <title>Genome sequence of Nocardia seriolae strain EM150506, isolated from Anguila japonica.</title>
        <authorList>
            <person name="Han H.-J."/>
        </authorList>
    </citation>
    <scope>NUCLEOTIDE SEQUENCE [LARGE SCALE GENOMIC DNA]</scope>
    <source>
        <strain evidence="3 6">EM150506</strain>
    </source>
</reference>
<dbReference type="InterPro" id="IPR012349">
    <property type="entry name" value="Split_barrel_FMN-bd"/>
</dbReference>
<dbReference type="PANTHER" id="PTHR35176">
    <property type="entry name" value="HEME OXYGENASE HI_0854-RELATED"/>
    <property type="match status" value="1"/>
</dbReference>
<evidence type="ECO:0000313" key="5">
    <source>
        <dbReference type="Proteomes" id="UP000037179"/>
    </source>
</evidence>
<gene>
    <name evidence="3" type="ORF">NS506_04878</name>
    <name evidence="4" type="ORF">NSK11_contig00141-0002</name>
</gene>
<evidence type="ECO:0000313" key="3">
    <source>
        <dbReference type="EMBL" id="APA98924.1"/>
    </source>
</evidence>
<dbReference type="GeneID" id="93374996"/>
<dbReference type="RefSeq" id="WP_033087114.1">
    <property type="nucleotide sequence ID" value="NZ_AP017900.1"/>
</dbReference>
<evidence type="ECO:0000259" key="2">
    <source>
        <dbReference type="Pfam" id="PF01243"/>
    </source>
</evidence>
<keyword evidence="5" id="KW-1185">Reference proteome</keyword>
<evidence type="ECO:0000256" key="1">
    <source>
        <dbReference type="ARBA" id="ARBA00023002"/>
    </source>
</evidence>
<protein>
    <submittedName>
        <fullName evidence="4">Pyridoxamine 5-phosphate oxidase</fullName>
    </submittedName>
</protein>
<dbReference type="Gene3D" id="2.30.110.10">
    <property type="entry name" value="Electron Transport, Fmn-binding Protein, Chain A"/>
    <property type="match status" value="1"/>
</dbReference>
<dbReference type="PANTHER" id="PTHR35176:SF6">
    <property type="entry name" value="HEME OXYGENASE HI_0854-RELATED"/>
    <property type="match status" value="1"/>
</dbReference>
<dbReference type="EMBL" id="BBYQ01000141">
    <property type="protein sequence ID" value="GAP32083.1"/>
    <property type="molecule type" value="Genomic_DNA"/>
</dbReference>
<reference evidence="4 5" key="2">
    <citation type="journal article" date="2016" name="Genome Announc.">
        <title>Draft Genome Sequence of Erythromycin- and Oxytetracycline-Sensitive Nocardia seriolae Strain U-1 (NBRC 110359).</title>
        <authorList>
            <person name="Imajoh M."/>
            <person name="Sukeda M."/>
            <person name="Shimizu M."/>
            <person name="Yamane J."/>
            <person name="Ohnishi K."/>
            <person name="Oshima S."/>
        </authorList>
    </citation>
    <scope>NUCLEOTIDE SEQUENCE [LARGE SCALE GENOMIC DNA]</scope>
    <source>
        <strain evidence="4 5">U-1</strain>
    </source>
</reference>
<dbReference type="EMBL" id="CP017839">
    <property type="protein sequence ID" value="APA98924.1"/>
    <property type="molecule type" value="Genomic_DNA"/>
</dbReference>
<proteinExistence type="predicted"/>
<dbReference type="GO" id="GO:0016627">
    <property type="term" value="F:oxidoreductase activity, acting on the CH-CH group of donors"/>
    <property type="evidence" value="ECO:0007669"/>
    <property type="project" value="TreeGrafter"/>
</dbReference>
<sequence>MTSWTEFATAAPRISTIFTRRHAATGNLCMLATLRKDGFPRISPLEPRLFEGELWLVGMPGTTKFADLARDPRFCLHTATVDTQVSDGDVKLFGTVRDVQDLEVQRRFAEDLFAESGFDLRGRKFEPFYAAELTGASSVEIVDGRLEVTIWKPGQAERVVEVSDSSEPATT</sequence>
<evidence type="ECO:0000313" key="4">
    <source>
        <dbReference type="EMBL" id="GAP32083.1"/>
    </source>
</evidence>
<reference evidence="5" key="1">
    <citation type="submission" date="2015-07" db="EMBL/GenBank/DDBJ databases">
        <title>Nocardia seriolae U-1 whole genome shotgun sequence.</title>
        <authorList>
            <person name="Imajoh M."/>
            <person name="Fukumoto Y."/>
            <person name="Sukeda M."/>
            <person name="Yamane J."/>
            <person name="Yamasaki K."/>
            <person name="Shimizu M."/>
            <person name="Ohnishi K."/>
            <person name="Oshima S."/>
        </authorList>
    </citation>
    <scope>NUCLEOTIDE SEQUENCE [LARGE SCALE GENOMIC DNA]</scope>
    <source>
        <strain evidence="5">U-1</strain>
    </source>
</reference>
<dbReference type="OrthoDB" id="5115613at2"/>
<feature type="domain" description="Pyridoxamine 5'-phosphate oxidase N-terminal" evidence="2">
    <location>
        <begin position="27"/>
        <end position="114"/>
    </location>
</feature>
<dbReference type="AlphaFoldDB" id="A0A0B8NJZ1"/>
<dbReference type="InterPro" id="IPR052019">
    <property type="entry name" value="F420H2_bilvrd_red/Heme_oxyg"/>
</dbReference>
<keyword evidence="1" id="KW-0560">Oxidoreductase</keyword>
<dbReference type="Proteomes" id="UP000180166">
    <property type="component" value="Chromosome"/>
</dbReference>
<dbReference type="Proteomes" id="UP000037179">
    <property type="component" value="Unassembled WGS sequence"/>
</dbReference>
<dbReference type="Pfam" id="PF01243">
    <property type="entry name" value="PNPOx_N"/>
    <property type="match status" value="1"/>
</dbReference>
<evidence type="ECO:0000313" key="6">
    <source>
        <dbReference type="Proteomes" id="UP000180166"/>
    </source>
</evidence>
<name>A0A0B8NJZ1_9NOCA</name>